<dbReference type="AlphaFoldDB" id="A0A7J5D169"/>
<evidence type="ECO:0000256" key="1">
    <source>
        <dbReference type="SAM" id="MobiDB-lite"/>
    </source>
</evidence>
<protein>
    <submittedName>
        <fullName evidence="2">Uncharacterized protein</fullName>
    </submittedName>
</protein>
<proteinExistence type="predicted"/>
<feature type="compositionally biased region" description="Basic and acidic residues" evidence="1">
    <location>
        <begin position="131"/>
        <end position="148"/>
    </location>
</feature>
<gene>
    <name evidence="2" type="ORF">F8144_43975</name>
</gene>
<organism evidence="2 3">
    <name type="scientific">Streptomyces triticiradicis</name>
    <dbReference type="NCBI Taxonomy" id="2651189"/>
    <lineage>
        <taxon>Bacteria</taxon>
        <taxon>Bacillati</taxon>
        <taxon>Actinomycetota</taxon>
        <taxon>Actinomycetes</taxon>
        <taxon>Kitasatosporales</taxon>
        <taxon>Streptomycetaceae</taxon>
        <taxon>Streptomyces</taxon>
    </lineage>
</organism>
<name>A0A7J5D169_9ACTN</name>
<evidence type="ECO:0000313" key="3">
    <source>
        <dbReference type="Proteomes" id="UP000442990"/>
    </source>
</evidence>
<dbReference type="EMBL" id="WBKG01000083">
    <property type="protein sequence ID" value="KAB1973260.1"/>
    <property type="molecule type" value="Genomic_DNA"/>
</dbReference>
<sequence length="460" mass="50575">MIDRIWLQPPLAIARLGSSPMPCDNYRYGPSDLTPRGTGKTTVEPVESLDLAADGTLTTRMPQKVRFKDADGWRPVCPFFEVHGSWTTADGEQRTGVLTADVLADFGLGLGDVRWQVSVANLKAHHITQQQDDHVEARAEVRGDDHQRHPLAGHSPQGTANPLVPADKSLPLGSVQVPAPNAELPELRLRFTPGKGFVYGPTNLAELAANTGYQLPQERLILNLAAPWCRLRLRDISDDERTSPPGLFAGAERQIQASLGMVDDVCDGTVAVTLPGGLTATARIVVSPPDFAPDRRPFVSLADGLADRVKRAEVSDPSYIADEGQTALEIRDLFERVLETMGNMNVDVQNQRVLDTYEGVAWTVPEPLTGVLLALTDRGRRRHRRFVALEALEDMVREQPDLLDRVVRPPAEDLPPSYTDRRMPIGMRGADAGPLHLTRRQYDLLTAWAQGLRDRTEAGT</sequence>
<comment type="caution">
    <text evidence="2">The sequence shown here is derived from an EMBL/GenBank/DDBJ whole genome shotgun (WGS) entry which is preliminary data.</text>
</comment>
<reference evidence="2 3" key="1">
    <citation type="submission" date="2019-09" db="EMBL/GenBank/DDBJ databases">
        <title>Isolation and identification of active actinomycetes.</title>
        <authorList>
            <person name="Yu Z."/>
            <person name="Han C."/>
            <person name="Yu B."/>
        </authorList>
    </citation>
    <scope>NUCLEOTIDE SEQUENCE [LARGE SCALE GENOMIC DNA]</scope>
    <source>
        <strain evidence="2 3">NEAU-H2</strain>
    </source>
</reference>
<dbReference type="RefSeq" id="WP_151475007.1">
    <property type="nucleotide sequence ID" value="NZ_WBKG01000083.1"/>
</dbReference>
<dbReference type="Proteomes" id="UP000442990">
    <property type="component" value="Unassembled WGS sequence"/>
</dbReference>
<keyword evidence="3" id="KW-1185">Reference proteome</keyword>
<feature type="region of interest" description="Disordered" evidence="1">
    <location>
        <begin position="130"/>
        <end position="161"/>
    </location>
</feature>
<evidence type="ECO:0000313" key="2">
    <source>
        <dbReference type="EMBL" id="KAB1973260.1"/>
    </source>
</evidence>
<accession>A0A7J5D169</accession>